<accession>A0A5N6F094</accession>
<dbReference type="EMBL" id="ML733411">
    <property type="protein sequence ID" value="KAB8222615.1"/>
    <property type="molecule type" value="Genomic_DNA"/>
</dbReference>
<dbReference type="Proteomes" id="UP000326799">
    <property type="component" value="Unassembled WGS sequence"/>
</dbReference>
<evidence type="ECO:0000313" key="2">
    <source>
        <dbReference type="Proteomes" id="UP000326799"/>
    </source>
</evidence>
<keyword evidence="2" id="KW-1185">Reference proteome</keyword>
<proteinExistence type="predicted"/>
<reference evidence="1 2" key="1">
    <citation type="submission" date="2019-04" db="EMBL/GenBank/DDBJ databases">
        <title>Fungal friends and foes A comparative genomics study of 23 Aspergillus species from section Flavi.</title>
        <authorList>
            <consortium name="DOE Joint Genome Institute"/>
            <person name="Kjaerbolling I."/>
            <person name="Vesth T.C."/>
            <person name="Frisvad J.C."/>
            <person name="Nybo J.L."/>
            <person name="Theobald S."/>
            <person name="Kildgaard S."/>
            <person name="Petersen T.I."/>
            <person name="Kuo A."/>
            <person name="Sato A."/>
            <person name="Lyhne E.K."/>
            <person name="Kogle M.E."/>
            <person name="Wiebenga A."/>
            <person name="Kun R.S."/>
            <person name="Lubbers R.J."/>
            <person name="Makela M.R."/>
            <person name="Barry K."/>
            <person name="Chovatia M."/>
            <person name="Clum A."/>
            <person name="Daum C."/>
            <person name="Haridas S."/>
            <person name="He G."/>
            <person name="LaButti K."/>
            <person name="Lipzen A."/>
            <person name="Mondo S."/>
            <person name="Pangilinan J."/>
            <person name="Riley R."/>
            <person name="Salamov A."/>
            <person name="Simmons B.A."/>
            <person name="Magnuson J.K."/>
            <person name="Henrissat B."/>
            <person name="Mortensen U.H."/>
            <person name="Larsen T.O."/>
            <person name="De vries R.P."/>
            <person name="Grigoriev I.V."/>
            <person name="Machida M."/>
            <person name="Baker S.E."/>
            <person name="Andersen M.R."/>
        </authorList>
    </citation>
    <scope>NUCLEOTIDE SEQUENCE [LARGE SCALE GENOMIC DNA]</scope>
    <source>
        <strain evidence="1 2">CBS 126849</strain>
    </source>
</reference>
<dbReference type="AlphaFoldDB" id="A0A5N6F094"/>
<organism evidence="1 2">
    <name type="scientific">Aspergillus novoparasiticus</name>
    <dbReference type="NCBI Taxonomy" id="986946"/>
    <lineage>
        <taxon>Eukaryota</taxon>
        <taxon>Fungi</taxon>
        <taxon>Dikarya</taxon>
        <taxon>Ascomycota</taxon>
        <taxon>Pezizomycotina</taxon>
        <taxon>Eurotiomycetes</taxon>
        <taxon>Eurotiomycetidae</taxon>
        <taxon>Eurotiales</taxon>
        <taxon>Aspergillaceae</taxon>
        <taxon>Aspergillus</taxon>
        <taxon>Aspergillus subgen. Circumdati</taxon>
    </lineage>
</organism>
<evidence type="ECO:0000313" key="1">
    <source>
        <dbReference type="EMBL" id="KAB8222615.1"/>
    </source>
</evidence>
<name>A0A5N6F094_9EURO</name>
<protein>
    <submittedName>
        <fullName evidence="1">Uncharacterized protein</fullName>
    </submittedName>
</protein>
<sequence>MVVCHCYRVFLYIALSIFPLIYLPIIISISHVLRMVVVLVGFISSRPTTVVIRNFRFGAGY</sequence>
<gene>
    <name evidence="1" type="ORF">BDV33DRAFT_58878</name>
</gene>